<dbReference type="AlphaFoldDB" id="A0A0P0F573"/>
<sequence>MLLYTLTRLAYLAMVLVVMSILVFLVTQAMPGDVASMIAGQFASKEVIDAITVKLGLDQPLIVQYGRWAAGILQGDLGRSLVLEQPVAPILMEALSRSLVLAVVALAVVTVIGIGAGVLAAVRRGRMADQMVSGVSYLGIAVPDFFWAIVLVLIFGSYLKWLPTGGYAPLADGFVPWASHLVLPVITLVLMLIARIARLTRSSMIDVLQTNYVKYARAKGLPEKVVIVRHALRNALLPTITVLAIDFGLILGGVVVIETVFSFPGMGRLLLFAIQRHDLPLIQATILIISTAYCLANLAADLLYAFVNPKIRHGMGNA</sequence>
<accession>A0A0P0F573</accession>
<evidence type="ECO:0000313" key="11">
    <source>
        <dbReference type="Proteomes" id="UP000298774"/>
    </source>
</evidence>
<organism evidence="10 11">
    <name type="scientific">Azospirillum brasilense</name>
    <dbReference type="NCBI Taxonomy" id="192"/>
    <lineage>
        <taxon>Bacteria</taxon>
        <taxon>Pseudomonadati</taxon>
        <taxon>Pseudomonadota</taxon>
        <taxon>Alphaproteobacteria</taxon>
        <taxon>Rhodospirillales</taxon>
        <taxon>Azospirillaceae</taxon>
        <taxon>Azospirillum</taxon>
    </lineage>
</organism>
<dbReference type="GeneID" id="56450722"/>
<dbReference type="PANTHER" id="PTHR43163">
    <property type="entry name" value="DIPEPTIDE TRANSPORT SYSTEM PERMEASE PROTEIN DPPB-RELATED"/>
    <property type="match status" value="1"/>
</dbReference>
<comment type="similarity">
    <text evidence="7">Belongs to the binding-protein-dependent transport system permease family.</text>
</comment>
<dbReference type="GO" id="GO:0055085">
    <property type="term" value="P:transmembrane transport"/>
    <property type="evidence" value="ECO:0007669"/>
    <property type="project" value="InterPro"/>
</dbReference>
<feature type="domain" description="ABC transmembrane type-1" evidence="8">
    <location>
        <begin position="95"/>
        <end position="304"/>
    </location>
</feature>
<reference evidence="9 12" key="2">
    <citation type="submission" date="2023-11" db="EMBL/GenBank/DDBJ databases">
        <title>MicrobeMod: A computational toolkit for identifying prokaryotic methylation and restriction-modification with nanopore sequencing.</title>
        <authorList>
            <person name="Crits-Christoph A."/>
            <person name="Kang S.C."/>
            <person name="Lee H."/>
            <person name="Ostrov N."/>
        </authorList>
    </citation>
    <scope>NUCLEOTIDE SEQUENCE [LARGE SCALE GENOMIC DNA]</scope>
    <source>
        <strain evidence="9 12">ATCC 29145</strain>
    </source>
</reference>
<evidence type="ECO:0000256" key="6">
    <source>
        <dbReference type="ARBA" id="ARBA00023136"/>
    </source>
</evidence>
<dbReference type="InterPro" id="IPR000515">
    <property type="entry name" value="MetI-like"/>
</dbReference>
<proteinExistence type="inferred from homology"/>
<dbReference type="SUPFAM" id="SSF161098">
    <property type="entry name" value="MetI-like"/>
    <property type="match status" value="1"/>
</dbReference>
<evidence type="ECO:0000256" key="4">
    <source>
        <dbReference type="ARBA" id="ARBA00022692"/>
    </source>
</evidence>
<dbReference type="InterPro" id="IPR035906">
    <property type="entry name" value="MetI-like_sf"/>
</dbReference>
<geneLocation type="plasmid" evidence="10 11">
    <name>p2</name>
</geneLocation>
<dbReference type="Gene3D" id="1.10.3720.10">
    <property type="entry name" value="MetI-like"/>
    <property type="match status" value="1"/>
</dbReference>
<dbReference type="PANTHER" id="PTHR43163:SF6">
    <property type="entry name" value="DIPEPTIDE TRANSPORT SYSTEM PERMEASE PROTEIN DPPB-RELATED"/>
    <property type="match status" value="1"/>
</dbReference>
<dbReference type="Pfam" id="PF00528">
    <property type="entry name" value="BPD_transp_1"/>
    <property type="match status" value="1"/>
</dbReference>
<feature type="transmembrane region" description="Helical" evidence="7">
    <location>
        <begin position="99"/>
        <end position="122"/>
    </location>
</feature>
<keyword evidence="10" id="KW-0614">Plasmid</keyword>
<dbReference type="EMBL" id="JAWXYC010000005">
    <property type="protein sequence ID" value="MDX5955489.1"/>
    <property type="molecule type" value="Genomic_DNA"/>
</dbReference>
<keyword evidence="2 7" id="KW-0813">Transport</keyword>
<protein>
    <submittedName>
        <fullName evidence="10">ABC transporter permease</fullName>
    </submittedName>
</protein>
<evidence type="ECO:0000313" key="9">
    <source>
        <dbReference type="EMBL" id="MDX5955489.1"/>
    </source>
</evidence>
<dbReference type="CDD" id="cd06261">
    <property type="entry name" value="TM_PBP2"/>
    <property type="match status" value="1"/>
</dbReference>
<keyword evidence="6 7" id="KW-0472">Membrane</keyword>
<evidence type="ECO:0000256" key="2">
    <source>
        <dbReference type="ARBA" id="ARBA00022448"/>
    </source>
</evidence>
<dbReference type="Proteomes" id="UP000298774">
    <property type="component" value="Plasmid p2"/>
</dbReference>
<evidence type="ECO:0000259" key="8">
    <source>
        <dbReference type="PROSITE" id="PS50928"/>
    </source>
</evidence>
<keyword evidence="5 7" id="KW-1133">Transmembrane helix</keyword>
<feature type="transmembrane region" description="Helical" evidence="7">
    <location>
        <begin position="235"/>
        <end position="261"/>
    </location>
</feature>
<dbReference type="InterPro" id="IPR045621">
    <property type="entry name" value="BPD_transp_1_N"/>
</dbReference>
<evidence type="ECO:0000256" key="7">
    <source>
        <dbReference type="RuleBase" id="RU363032"/>
    </source>
</evidence>
<dbReference type="Proteomes" id="UP001277471">
    <property type="component" value="Unassembled WGS sequence"/>
</dbReference>
<reference evidence="10 11" key="1">
    <citation type="submission" date="2018-09" db="EMBL/GenBank/DDBJ databases">
        <title>Whole genome based analysis of evolution and adaptive divergence in Indian and Brazilian strains of Azospirillum brasilense.</title>
        <authorList>
            <person name="Singh C."/>
            <person name="Tripathi A.K."/>
        </authorList>
    </citation>
    <scope>NUCLEOTIDE SEQUENCE [LARGE SCALE GENOMIC DNA]</scope>
    <source>
        <strain evidence="10 11">MTCC4038</strain>
        <plasmid evidence="10 11">p2</plasmid>
    </source>
</reference>
<feature type="transmembrane region" description="Helical" evidence="7">
    <location>
        <begin position="134"/>
        <end position="154"/>
    </location>
</feature>
<name>A0A0P0F573_AZOBR</name>
<dbReference type="GO" id="GO:0005886">
    <property type="term" value="C:plasma membrane"/>
    <property type="evidence" value="ECO:0007669"/>
    <property type="project" value="UniProtKB-SubCell"/>
</dbReference>
<feature type="transmembrane region" description="Helical" evidence="7">
    <location>
        <begin position="281"/>
        <end position="307"/>
    </location>
</feature>
<dbReference type="RefSeq" id="WP_035682365.1">
    <property type="nucleotide sequence ID" value="NZ_CP012916.1"/>
</dbReference>
<dbReference type="Pfam" id="PF19300">
    <property type="entry name" value="BPD_transp_1_N"/>
    <property type="match status" value="1"/>
</dbReference>
<keyword evidence="12" id="KW-1185">Reference proteome</keyword>
<keyword evidence="4 7" id="KW-0812">Transmembrane</keyword>
<dbReference type="EMBL" id="CP032341">
    <property type="protein sequence ID" value="QCO12184.1"/>
    <property type="molecule type" value="Genomic_DNA"/>
</dbReference>
<evidence type="ECO:0000256" key="3">
    <source>
        <dbReference type="ARBA" id="ARBA00022475"/>
    </source>
</evidence>
<feature type="transmembrane region" description="Helical" evidence="7">
    <location>
        <begin position="9"/>
        <end position="27"/>
    </location>
</feature>
<gene>
    <name evidence="10" type="ORF">D3868_24440</name>
    <name evidence="9" type="ORF">SIM66_30410</name>
</gene>
<dbReference type="PROSITE" id="PS50928">
    <property type="entry name" value="ABC_TM1"/>
    <property type="match status" value="1"/>
</dbReference>
<comment type="subcellular location">
    <subcellularLocation>
        <location evidence="1 7">Cell membrane</location>
        <topology evidence="1 7">Multi-pass membrane protein</topology>
    </subcellularLocation>
</comment>
<feature type="transmembrane region" description="Helical" evidence="7">
    <location>
        <begin position="174"/>
        <end position="194"/>
    </location>
</feature>
<evidence type="ECO:0000256" key="1">
    <source>
        <dbReference type="ARBA" id="ARBA00004651"/>
    </source>
</evidence>
<dbReference type="KEGG" id="abf:AMK58_23480"/>
<keyword evidence="3" id="KW-1003">Cell membrane</keyword>
<evidence type="ECO:0000313" key="12">
    <source>
        <dbReference type="Proteomes" id="UP001277471"/>
    </source>
</evidence>
<evidence type="ECO:0000313" key="10">
    <source>
        <dbReference type="EMBL" id="QCO12184.1"/>
    </source>
</evidence>
<evidence type="ECO:0000256" key="5">
    <source>
        <dbReference type="ARBA" id="ARBA00022989"/>
    </source>
</evidence>